<dbReference type="PANTHER" id="PTHR11203:SF37">
    <property type="entry name" value="INTEGRATOR COMPLEX SUBUNIT 11"/>
    <property type="match status" value="1"/>
</dbReference>
<gene>
    <name evidence="4" type="ORF">DET61_12424</name>
</gene>
<dbReference type="InterPro" id="IPR036866">
    <property type="entry name" value="RibonucZ/Hydroxyglut_hydro"/>
</dbReference>
<dbReference type="SMART" id="SM01027">
    <property type="entry name" value="Beta-Casp"/>
    <property type="match status" value="1"/>
</dbReference>
<feature type="domain" description="Beta-Casp" evidence="3">
    <location>
        <begin position="254"/>
        <end position="415"/>
    </location>
</feature>
<protein>
    <submittedName>
        <fullName evidence="4">Metallo-beta-lactamase family protein</fullName>
    </submittedName>
</protein>
<name>A0A368X3N8_MARNT</name>
<dbReference type="Pfam" id="PF10996">
    <property type="entry name" value="Beta-Casp"/>
    <property type="match status" value="1"/>
</dbReference>
<accession>A0A368X3N8</accession>
<evidence type="ECO:0000313" key="4">
    <source>
        <dbReference type="EMBL" id="RCW62553.1"/>
    </source>
</evidence>
<evidence type="ECO:0000259" key="2">
    <source>
        <dbReference type="SMART" id="SM00849"/>
    </source>
</evidence>
<dbReference type="PROSITE" id="PS51257">
    <property type="entry name" value="PROKAR_LIPOPROTEIN"/>
    <property type="match status" value="1"/>
</dbReference>
<keyword evidence="1" id="KW-0378">Hydrolase</keyword>
<reference evidence="4 5" key="1">
    <citation type="submission" date="2018-07" db="EMBL/GenBank/DDBJ databases">
        <title>Freshwater and sediment microbial communities from various areas in North America, analyzing microbe dynamics in response to fracking.</title>
        <authorList>
            <person name="Lamendella R."/>
        </authorList>
    </citation>
    <scope>NUCLEOTIDE SEQUENCE [LARGE SCALE GENOMIC DNA]</scope>
    <source>
        <strain evidence="4 5">105B</strain>
    </source>
</reference>
<dbReference type="SMART" id="SM00849">
    <property type="entry name" value="Lactamase_B"/>
    <property type="match status" value="1"/>
</dbReference>
<dbReference type="InterPro" id="IPR022712">
    <property type="entry name" value="Beta_Casp"/>
</dbReference>
<proteinExistence type="predicted"/>
<dbReference type="InterPro" id="IPR001279">
    <property type="entry name" value="Metallo-B-lactamas"/>
</dbReference>
<evidence type="ECO:0000313" key="5">
    <source>
        <dbReference type="Proteomes" id="UP000253647"/>
    </source>
</evidence>
<comment type="caution">
    <text evidence="4">The sequence shown here is derived from an EMBL/GenBank/DDBJ whole genome shotgun (WGS) entry which is preliminary data.</text>
</comment>
<sequence length="535" mass="59365">MLKVKFIGAIQGVTGSCSWLWHTGSDTQFLVDCGIFQGGPHHVEWSNRKPFPFDPSEIQYVLLTHAHLDHCGLIPRLVAEGFKGWVYCTQATRDVARELLADAAKISGLYTQDDVDSIHWHTVDDGQFSWGRKLTLGDDLIATFNRGSHVLGGCSISVSWAKSTGDKPEDFASIHFSGDLGCQTDENPYLPLLKPDHSPYPNAEYIVTEATYGDRLRESKCWKTRTSLLSDTILWTVAEKGGKVLIPTFAFHRMQELIADIRTVVVSDENDFRRKLAVGKQLTILCHSPLSNRLNGVYGEQLVKVLANGKYQYLNKELAGRAQWSASEIAALYTSLNHGRTVSYGPITISSVGPKKGKAAESFGQHLEKSDVILASSGMCDQGPSSEYLKMLRDNPRNTIILTGFQARGSAGRTLLEGSDQGAEVVDLSSHYSGHGDQQKLLDNIFELGGYKGRQEGTIVFINHGEPGSKETFRAKIMERNREERPGQRKVAKALIANDDWFDLDAGDYAKDTESLTKQELQEEIERLQKLLQTA</sequence>
<dbReference type="AlphaFoldDB" id="A0A368X3N8"/>
<dbReference type="InterPro" id="IPR050698">
    <property type="entry name" value="MBL"/>
</dbReference>
<evidence type="ECO:0000256" key="1">
    <source>
        <dbReference type="ARBA" id="ARBA00022801"/>
    </source>
</evidence>
<dbReference type="RefSeq" id="WP_114435544.1">
    <property type="nucleotide sequence ID" value="NZ_QPJI01000024.1"/>
</dbReference>
<dbReference type="Pfam" id="PF00753">
    <property type="entry name" value="Lactamase_B"/>
    <property type="match status" value="1"/>
</dbReference>
<dbReference type="SUPFAM" id="SSF56281">
    <property type="entry name" value="Metallo-hydrolase/oxidoreductase"/>
    <property type="match status" value="1"/>
</dbReference>
<dbReference type="GO" id="GO:0004521">
    <property type="term" value="F:RNA endonuclease activity"/>
    <property type="evidence" value="ECO:0007669"/>
    <property type="project" value="TreeGrafter"/>
</dbReference>
<dbReference type="Gene3D" id="3.40.50.10890">
    <property type="match status" value="1"/>
</dbReference>
<organism evidence="4 5">
    <name type="scientific">Marinobacter nauticus</name>
    <name type="common">Marinobacter hydrocarbonoclasticus</name>
    <name type="synonym">Marinobacter aquaeolei</name>
    <dbReference type="NCBI Taxonomy" id="2743"/>
    <lineage>
        <taxon>Bacteria</taxon>
        <taxon>Pseudomonadati</taxon>
        <taxon>Pseudomonadota</taxon>
        <taxon>Gammaproteobacteria</taxon>
        <taxon>Pseudomonadales</taxon>
        <taxon>Marinobacteraceae</taxon>
        <taxon>Marinobacter</taxon>
    </lineage>
</organism>
<dbReference type="EMBL" id="QPJI01000024">
    <property type="protein sequence ID" value="RCW62553.1"/>
    <property type="molecule type" value="Genomic_DNA"/>
</dbReference>
<dbReference type="PANTHER" id="PTHR11203">
    <property type="entry name" value="CLEAVAGE AND POLYADENYLATION SPECIFICITY FACTOR FAMILY MEMBER"/>
    <property type="match status" value="1"/>
</dbReference>
<evidence type="ECO:0000259" key="3">
    <source>
        <dbReference type="SMART" id="SM01027"/>
    </source>
</evidence>
<dbReference type="CDD" id="cd16295">
    <property type="entry name" value="TTHA0252-CPSF-like_MBL-fold"/>
    <property type="match status" value="1"/>
</dbReference>
<feature type="domain" description="Metallo-beta-lactamase" evidence="2">
    <location>
        <begin position="14"/>
        <end position="225"/>
    </location>
</feature>
<dbReference type="GO" id="GO:0016787">
    <property type="term" value="F:hydrolase activity"/>
    <property type="evidence" value="ECO:0007669"/>
    <property type="project" value="UniProtKB-KW"/>
</dbReference>
<dbReference type="Proteomes" id="UP000253647">
    <property type="component" value="Unassembled WGS sequence"/>
</dbReference>
<dbReference type="Gene3D" id="3.60.15.10">
    <property type="entry name" value="Ribonuclease Z/Hydroxyacylglutathione hydrolase-like"/>
    <property type="match status" value="1"/>
</dbReference>